<feature type="region of interest" description="Disordered" evidence="3">
    <location>
        <begin position="1"/>
        <end position="34"/>
    </location>
</feature>
<dbReference type="InterPro" id="IPR002397">
    <property type="entry name" value="Cyt_P450_B"/>
</dbReference>
<keyword evidence="2" id="KW-0479">Metal-binding</keyword>
<sequence>MSAPGGACPHGAAPGAPDGPGALPPVRDWPATDLPGTDFDPVLSELMREGPVTRIRLPHGSGWAWLVTRHADVRAVTNDPRFSRRAVLEQDVTRLAPHFIPVPGAIGFEDPPGHTRLRRVVAPAFTAPGVERLRGRAQEMLDDLVNAVLREGPPADLTAAVLAPFPLAVVSELMGVPPADRPRMHHWTELILSSAHGAERSARARQEMCDHFTALLRRRIAGGSPAGGGQGPGSRAGNGGSAADGSVTGLLAAGVADGQLTEAEAAGLALLLQIGGEAVTNNSGNILYLLLTRPDLWERLREEPESRPSAVEELLRYIPHRNAVGLSRIALEDVTVAGARIRAGEPVYVSYLAANRDPEVFPDPGRIDPGRSPNPHVAFGHGPHYCVGALLARMESELLLDAWLDRFPGLRFAVPTGQLRWRPGALIRGPESLPVTW</sequence>
<evidence type="ECO:0000313" key="5">
    <source>
        <dbReference type="Proteomes" id="UP000695264"/>
    </source>
</evidence>
<keyword evidence="5" id="KW-1185">Reference proteome</keyword>
<dbReference type="PRINTS" id="PR00359">
    <property type="entry name" value="BP450"/>
</dbReference>
<dbReference type="InterPro" id="IPR036396">
    <property type="entry name" value="Cyt_P450_sf"/>
</dbReference>
<evidence type="ECO:0000256" key="3">
    <source>
        <dbReference type="SAM" id="MobiDB-lite"/>
    </source>
</evidence>
<dbReference type="PANTHER" id="PTHR46696">
    <property type="entry name" value="P450, PUTATIVE (EUROFUNG)-RELATED"/>
    <property type="match status" value="1"/>
</dbReference>
<keyword evidence="2" id="KW-0503">Monooxygenase</keyword>
<evidence type="ECO:0000256" key="1">
    <source>
        <dbReference type="ARBA" id="ARBA00010617"/>
    </source>
</evidence>
<dbReference type="InterPro" id="IPR017972">
    <property type="entry name" value="Cyt_P450_CS"/>
</dbReference>
<organism evidence="4 5">
    <name type="scientific">Streptomyces zingiberis</name>
    <dbReference type="NCBI Taxonomy" id="2053010"/>
    <lineage>
        <taxon>Bacteria</taxon>
        <taxon>Bacillati</taxon>
        <taxon>Actinomycetota</taxon>
        <taxon>Actinomycetes</taxon>
        <taxon>Kitasatosporales</taxon>
        <taxon>Streptomycetaceae</taxon>
        <taxon>Streptomyces</taxon>
    </lineage>
</organism>
<dbReference type="PRINTS" id="PR00385">
    <property type="entry name" value="P450"/>
</dbReference>
<feature type="region of interest" description="Disordered" evidence="3">
    <location>
        <begin position="221"/>
        <end position="242"/>
    </location>
</feature>
<dbReference type="Proteomes" id="UP000695264">
    <property type="component" value="Unassembled WGS sequence"/>
</dbReference>
<comment type="similarity">
    <text evidence="1 2">Belongs to the cytochrome P450 family.</text>
</comment>
<comment type="caution">
    <text evidence="4">The sequence shown here is derived from an EMBL/GenBank/DDBJ whole genome shotgun (WGS) entry which is preliminary data.</text>
</comment>
<feature type="compositionally biased region" description="Gly residues" evidence="3">
    <location>
        <begin position="224"/>
        <end position="242"/>
    </location>
</feature>
<dbReference type="EMBL" id="JAATEN010000004">
    <property type="protein sequence ID" value="NJQ00400.1"/>
    <property type="molecule type" value="Genomic_DNA"/>
</dbReference>
<accession>A0ABX1BWZ4</accession>
<gene>
    <name evidence="4" type="ORF">HCK00_07575</name>
</gene>
<evidence type="ECO:0000313" key="4">
    <source>
        <dbReference type="EMBL" id="NJQ00400.1"/>
    </source>
</evidence>
<dbReference type="RefSeq" id="WP_168100993.1">
    <property type="nucleotide sequence ID" value="NZ_JAATEN010000004.1"/>
</dbReference>
<dbReference type="InterPro" id="IPR001128">
    <property type="entry name" value="Cyt_P450"/>
</dbReference>
<protein>
    <submittedName>
        <fullName evidence="4">Cytochrome P450</fullName>
    </submittedName>
</protein>
<dbReference type="PANTHER" id="PTHR46696:SF1">
    <property type="entry name" value="CYTOCHROME P450 YJIB-RELATED"/>
    <property type="match status" value="1"/>
</dbReference>
<keyword evidence="2" id="KW-0408">Iron</keyword>
<evidence type="ECO:0000256" key="2">
    <source>
        <dbReference type="RuleBase" id="RU000461"/>
    </source>
</evidence>
<keyword evidence="2" id="KW-0560">Oxidoreductase</keyword>
<dbReference type="PROSITE" id="PS00086">
    <property type="entry name" value="CYTOCHROME_P450"/>
    <property type="match status" value="1"/>
</dbReference>
<keyword evidence="2" id="KW-0349">Heme</keyword>
<feature type="compositionally biased region" description="Low complexity" evidence="3">
    <location>
        <begin position="1"/>
        <end position="25"/>
    </location>
</feature>
<proteinExistence type="inferred from homology"/>
<reference evidence="4 5" key="1">
    <citation type="submission" date="2020-03" db="EMBL/GenBank/DDBJ databases">
        <title>WGS of actinomycetes isolated from Thailand.</title>
        <authorList>
            <person name="Thawai C."/>
        </authorList>
    </citation>
    <scope>NUCLEOTIDE SEQUENCE [LARGE SCALE GENOMIC DNA]</scope>
    <source>
        <strain evidence="4 5">PLAI 1-29</strain>
    </source>
</reference>
<dbReference type="SUPFAM" id="SSF48264">
    <property type="entry name" value="Cytochrome P450"/>
    <property type="match status" value="1"/>
</dbReference>
<dbReference type="CDD" id="cd11031">
    <property type="entry name" value="Cyp158A-like"/>
    <property type="match status" value="1"/>
</dbReference>
<dbReference type="Gene3D" id="1.10.630.10">
    <property type="entry name" value="Cytochrome P450"/>
    <property type="match status" value="1"/>
</dbReference>
<dbReference type="Pfam" id="PF00067">
    <property type="entry name" value="p450"/>
    <property type="match status" value="1"/>
</dbReference>
<name>A0ABX1BWZ4_9ACTN</name>